<reference evidence="2" key="2">
    <citation type="journal article" date="2015" name="Data Brief">
        <title>Shoot transcriptome of the giant reed, Arundo donax.</title>
        <authorList>
            <person name="Barrero R.A."/>
            <person name="Guerrero F.D."/>
            <person name="Moolhuijzen P."/>
            <person name="Goolsby J.A."/>
            <person name="Tidwell J."/>
            <person name="Bellgard S.E."/>
            <person name="Bellgard M.I."/>
        </authorList>
    </citation>
    <scope>NUCLEOTIDE SEQUENCE</scope>
    <source>
        <tissue evidence="2">Shoot tissue taken approximately 20 cm above the soil surface</tissue>
    </source>
</reference>
<dbReference type="EMBL" id="GBRH01211709">
    <property type="protein sequence ID" value="JAD86186.1"/>
    <property type="molecule type" value="Transcribed_RNA"/>
</dbReference>
<feature type="signal peptide" evidence="1">
    <location>
        <begin position="1"/>
        <end position="16"/>
    </location>
</feature>
<reference evidence="2" key="1">
    <citation type="submission" date="2014-09" db="EMBL/GenBank/DDBJ databases">
        <authorList>
            <person name="Magalhaes I.L.F."/>
            <person name="Oliveira U."/>
            <person name="Santos F.R."/>
            <person name="Vidigal T.H.D.A."/>
            <person name="Brescovit A.D."/>
            <person name="Santos A.J."/>
        </authorList>
    </citation>
    <scope>NUCLEOTIDE SEQUENCE</scope>
    <source>
        <tissue evidence="2">Shoot tissue taken approximately 20 cm above the soil surface</tissue>
    </source>
</reference>
<feature type="chain" id="PRO_5002063820" evidence="1">
    <location>
        <begin position="17"/>
        <end position="40"/>
    </location>
</feature>
<keyword evidence="1" id="KW-0732">Signal</keyword>
<proteinExistence type="predicted"/>
<name>A0A0A9DEE7_ARUDO</name>
<protein>
    <submittedName>
        <fullName evidence="2">Uncharacterized protein</fullName>
    </submittedName>
</protein>
<evidence type="ECO:0000256" key="1">
    <source>
        <dbReference type="SAM" id="SignalP"/>
    </source>
</evidence>
<accession>A0A0A9DEE7</accession>
<organism evidence="2">
    <name type="scientific">Arundo donax</name>
    <name type="common">Giant reed</name>
    <name type="synonym">Donax arundinaceus</name>
    <dbReference type="NCBI Taxonomy" id="35708"/>
    <lineage>
        <taxon>Eukaryota</taxon>
        <taxon>Viridiplantae</taxon>
        <taxon>Streptophyta</taxon>
        <taxon>Embryophyta</taxon>
        <taxon>Tracheophyta</taxon>
        <taxon>Spermatophyta</taxon>
        <taxon>Magnoliopsida</taxon>
        <taxon>Liliopsida</taxon>
        <taxon>Poales</taxon>
        <taxon>Poaceae</taxon>
        <taxon>PACMAD clade</taxon>
        <taxon>Arundinoideae</taxon>
        <taxon>Arundineae</taxon>
        <taxon>Arundo</taxon>
    </lineage>
</organism>
<dbReference type="AlphaFoldDB" id="A0A0A9DEE7"/>
<sequence>MTNAVVSFALGPIVLPALYFVGQKLSEDVVKDKSAVNYLG</sequence>
<evidence type="ECO:0000313" key="2">
    <source>
        <dbReference type="EMBL" id="JAD86186.1"/>
    </source>
</evidence>